<dbReference type="PROSITE" id="PS50294">
    <property type="entry name" value="WD_REPEATS_REGION"/>
    <property type="match status" value="1"/>
</dbReference>
<dbReference type="Pfam" id="PF00400">
    <property type="entry name" value="WD40"/>
    <property type="match status" value="4"/>
</dbReference>
<sequence>QPATYEVLPRCGVAYRTSPSFDSKDPRGRCVKHSEVIEAVPVDNSDFVRVKNGLYLPLRSPDGREILRHLHRPAKSTDKTTAYMNSFKDALEAQGVTTDDDPFLNAYASNKDDGLHLQLADKLEAPCGAETFDASGVEDTSSTKLLSRFEAEPVQTDVSDRPLFCISVRENEVAIGCADHGIKIINARTGRQTRELFTKRFGHTEWVTSLTHLPDGRVVSGGMDSKICVWKQNGTACVDLCDHVGSISRLRALKDGSALVSSSYDRTLHIWRPCAGHNFANSAVLRGHAGAVLDFIICPNYGIVSGGRDSTVRIWDIVGGTEAACSRGHSKGHVTALASLGENKLLITGGQDSLVCVWDPRASTRRPLHRLEGLHAKGAAISDIHVTKDGGSVITIGADGIVNVLDTRLGFSTARKWEADHTNFIYASMLLDAQ</sequence>
<dbReference type="SUPFAM" id="SSF50978">
    <property type="entry name" value="WD40 repeat-like"/>
    <property type="match status" value="1"/>
</dbReference>
<comment type="caution">
    <text evidence="4">The sequence shown here is derived from an EMBL/GenBank/DDBJ whole genome shotgun (WGS) entry which is preliminary data.</text>
</comment>
<dbReference type="InterPro" id="IPR020472">
    <property type="entry name" value="WD40_PAC1"/>
</dbReference>
<dbReference type="PRINTS" id="PR00320">
    <property type="entry name" value="GPROTEINBRPT"/>
</dbReference>
<dbReference type="PANTHER" id="PTHR19848:SF7">
    <property type="entry name" value="F-BOX AND WD-40 DOMAIN PROTEIN 7"/>
    <property type="match status" value="1"/>
</dbReference>
<accession>A0A7J6KSB7</accession>
<dbReference type="PANTHER" id="PTHR19848">
    <property type="entry name" value="WD40 REPEAT PROTEIN"/>
    <property type="match status" value="1"/>
</dbReference>
<feature type="repeat" description="WD" evidence="3">
    <location>
        <begin position="285"/>
        <end position="317"/>
    </location>
</feature>
<gene>
    <name evidence="4" type="ORF">FOL47_002049</name>
</gene>
<organism evidence="4 5">
    <name type="scientific">Perkinsus chesapeaki</name>
    <name type="common">Clam parasite</name>
    <name type="synonym">Perkinsus andrewsi</name>
    <dbReference type="NCBI Taxonomy" id="330153"/>
    <lineage>
        <taxon>Eukaryota</taxon>
        <taxon>Sar</taxon>
        <taxon>Alveolata</taxon>
        <taxon>Perkinsozoa</taxon>
        <taxon>Perkinsea</taxon>
        <taxon>Perkinsida</taxon>
        <taxon>Perkinsidae</taxon>
        <taxon>Perkinsus</taxon>
    </lineage>
</organism>
<evidence type="ECO:0000313" key="5">
    <source>
        <dbReference type="Proteomes" id="UP000591131"/>
    </source>
</evidence>
<dbReference type="InterPro" id="IPR036322">
    <property type="entry name" value="WD40_repeat_dom_sf"/>
</dbReference>
<evidence type="ECO:0000256" key="3">
    <source>
        <dbReference type="PROSITE-ProRule" id="PRU00221"/>
    </source>
</evidence>
<keyword evidence="2" id="KW-0677">Repeat</keyword>
<dbReference type="PROSITE" id="PS00678">
    <property type="entry name" value="WD_REPEATS_1"/>
    <property type="match status" value="1"/>
</dbReference>
<evidence type="ECO:0000313" key="4">
    <source>
        <dbReference type="EMBL" id="KAF4649489.1"/>
    </source>
</evidence>
<dbReference type="OrthoDB" id="496at2759"/>
<feature type="repeat" description="WD" evidence="3">
    <location>
        <begin position="200"/>
        <end position="231"/>
    </location>
</feature>
<dbReference type="InterPro" id="IPR015943">
    <property type="entry name" value="WD40/YVTN_repeat-like_dom_sf"/>
</dbReference>
<protein>
    <recommendedName>
        <fullName evidence="6">Guanine nucleotide-binding protein subunit beta-like protein</fullName>
    </recommendedName>
</protein>
<evidence type="ECO:0008006" key="6">
    <source>
        <dbReference type="Google" id="ProtNLM"/>
    </source>
</evidence>
<keyword evidence="5" id="KW-1185">Reference proteome</keyword>
<reference evidence="4 5" key="1">
    <citation type="submission" date="2020-04" db="EMBL/GenBank/DDBJ databases">
        <title>Perkinsus chesapeaki whole genome sequence.</title>
        <authorList>
            <person name="Bogema D.R."/>
        </authorList>
    </citation>
    <scope>NUCLEOTIDE SEQUENCE [LARGE SCALE GENOMIC DNA]</scope>
    <source>
        <strain evidence="4">ATCC PRA-425</strain>
    </source>
</reference>
<feature type="non-terminal residue" evidence="4">
    <location>
        <position position="434"/>
    </location>
</feature>
<keyword evidence="1 3" id="KW-0853">WD repeat</keyword>
<feature type="repeat" description="WD" evidence="3">
    <location>
        <begin position="240"/>
        <end position="271"/>
    </location>
</feature>
<dbReference type="SMART" id="SM00320">
    <property type="entry name" value="WD40"/>
    <property type="match status" value="6"/>
</dbReference>
<dbReference type="PROSITE" id="PS50082">
    <property type="entry name" value="WD_REPEATS_2"/>
    <property type="match status" value="3"/>
</dbReference>
<feature type="non-terminal residue" evidence="4">
    <location>
        <position position="1"/>
    </location>
</feature>
<dbReference type="AlphaFoldDB" id="A0A7J6KSB7"/>
<evidence type="ECO:0000256" key="1">
    <source>
        <dbReference type="ARBA" id="ARBA00022574"/>
    </source>
</evidence>
<dbReference type="EMBL" id="JAAPAO010001521">
    <property type="protein sequence ID" value="KAF4649489.1"/>
    <property type="molecule type" value="Genomic_DNA"/>
</dbReference>
<name>A0A7J6KSB7_PERCH</name>
<evidence type="ECO:0000256" key="2">
    <source>
        <dbReference type="ARBA" id="ARBA00022737"/>
    </source>
</evidence>
<dbReference type="InterPro" id="IPR019775">
    <property type="entry name" value="WD40_repeat_CS"/>
</dbReference>
<dbReference type="Gene3D" id="2.130.10.10">
    <property type="entry name" value="YVTN repeat-like/Quinoprotein amine dehydrogenase"/>
    <property type="match status" value="2"/>
</dbReference>
<dbReference type="InterPro" id="IPR001680">
    <property type="entry name" value="WD40_rpt"/>
</dbReference>
<dbReference type="Proteomes" id="UP000591131">
    <property type="component" value="Unassembled WGS sequence"/>
</dbReference>
<proteinExistence type="predicted"/>